<reference evidence="3 4" key="1">
    <citation type="submission" date="2018-09" db="EMBL/GenBank/DDBJ databases">
        <title>Genomic Encyclopedia of Archaeal and Bacterial Type Strains, Phase II (KMG-II): from individual species to whole genera.</title>
        <authorList>
            <person name="Goeker M."/>
        </authorList>
    </citation>
    <scope>NUCLEOTIDE SEQUENCE [LARGE SCALE GENOMIC DNA]</scope>
    <source>
        <strain evidence="3 4">DSM 16505</strain>
    </source>
</reference>
<dbReference type="Gene3D" id="6.10.140.970">
    <property type="match status" value="1"/>
</dbReference>
<dbReference type="SUPFAM" id="SSF54534">
    <property type="entry name" value="FKBP-like"/>
    <property type="match status" value="2"/>
</dbReference>
<gene>
    <name evidence="3" type="ORF">C8N26_1837</name>
</gene>
<dbReference type="PANTHER" id="PTHR47245">
    <property type="entry name" value="PEPTIDYLPROLYL ISOMERASE"/>
    <property type="match status" value="1"/>
</dbReference>
<dbReference type="AlphaFoldDB" id="A0A420E031"/>
<comment type="caution">
    <text evidence="3">The sequence shown here is derived from an EMBL/GenBank/DDBJ whole genome shotgun (WGS) entry which is preliminary data.</text>
</comment>
<dbReference type="GO" id="GO:0003755">
    <property type="term" value="F:peptidyl-prolyl cis-trans isomerase activity"/>
    <property type="evidence" value="ECO:0007669"/>
    <property type="project" value="UniProtKB-KW"/>
</dbReference>
<dbReference type="PANTHER" id="PTHR47245:SF2">
    <property type="entry name" value="PEPTIDYL-PROLYL CIS-TRANS ISOMERASE HP_0175-RELATED"/>
    <property type="match status" value="1"/>
</dbReference>
<dbReference type="Proteomes" id="UP000285780">
    <property type="component" value="Unassembled WGS sequence"/>
</dbReference>
<dbReference type="PROSITE" id="PS01096">
    <property type="entry name" value="PPIC_PPIASE_1"/>
    <property type="match status" value="1"/>
</dbReference>
<dbReference type="EMBL" id="RAQM01000009">
    <property type="protein sequence ID" value="RKF03452.1"/>
    <property type="molecule type" value="Genomic_DNA"/>
</dbReference>
<sequence length="529" mass="61564">MKKLLFILAVFCTILSTFSQRDQELFRINDTPVLVSEFKQVYEKNLSLVEDEKGNDLDDYLELFINYKLKVKEAYSLQLDTVKGYQEELEMYKNQLIIPYLYDKETLDELVKEAYNRTKTEIKASHILVKYPSDGIAVDTLFLKSKIDRYRSRILQGEDFAKVAREVSEDPSAKVNGGDLGYFSAFQMIYPFENVAYNTRAGEISEPFQTKFGLHIIKVTGSRLSKGEFEVAHILVVNSAKGKSKIEDIYQLLKSGASFEKLAKEYSDDIGSANKGGKLPKFGTGKMVDSFENEVLKLEKIGDYSKPFKTKYGWHIVKLLKNYPITSFEEMKEELTTRIKNSSRVKALRNGGLEKVKKNYKIKEYPEAIKIFKGSIKNKKLGEIVLSINEKEWLQKDLFMFATSKNQQVDQKLFKEFVNTKVINYFKEDLGNKDSEYKNILQEYKEGLLLFDLMENKIWNKASMDEVGLNKFYLSHKNKYGKELDEIRGQVISDYQDELEKEWIKDLRKKNTIKVKEKVLRKLKKTYNQ</sequence>
<evidence type="ECO:0000313" key="4">
    <source>
        <dbReference type="Proteomes" id="UP000285780"/>
    </source>
</evidence>
<keyword evidence="1 3" id="KW-0413">Isomerase</keyword>
<keyword evidence="1" id="KW-0697">Rotamase</keyword>
<dbReference type="PROSITE" id="PS50198">
    <property type="entry name" value="PPIC_PPIASE_2"/>
    <property type="match status" value="2"/>
</dbReference>
<feature type="domain" description="PpiC" evidence="2">
    <location>
        <begin position="119"/>
        <end position="221"/>
    </location>
</feature>
<dbReference type="InterPro" id="IPR000297">
    <property type="entry name" value="PPIase_PpiC"/>
</dbReference>
<dbReference type="InterPro" id="IPR023058">
    <property type="entry name" value="PPIase_PpiC_CS"/>
</dbReference>
<dbReference type="Gene3D" id="3.10.50.40">
    <property type="match status" value="2"/>
</dbReference>
<name>A0A420E031_9FLAO</name>
<protein>
    <submittedName>
        <fullName evidence="3">Peptidyl-prolyl cis-trans isomerase SurA</fullName>
    </submittedName>
</protein>
<dbReference type="InterPro" id="IPR050245">
    <property type="entry name" value="PrsA_foldase"/>
</dbReference>
<dbReference type="RefSeq" id="WP_120187002.1">
    <property type="nucleotide sequence ID" value="NZ_RAQM01000009.1"/>
</dbReference>
<evidence type="ECO:0000256" key="1">
    <source>
        <dbReference type="PROSITE-ProRule" id="PRU00278"/>
    </source>
</evidence>
<dbReference type="InterPro" id="IPR046357">
    <property type="entry name" value="PPIase_dom_sf"/>
</dbReference>
<proteinExistence type="predicted"/>
<organism evidence="3 4">
    <name type="scientific">Tenacibaculum lutimaris</name>
    <dbReference type="NCBI Taxonomy" id="285258"/>
    <lineage>
        <taxon>Bacteria</taxon>
        <taxon>Pseudomonadati</taxon>
        <taxon>Bacteroidota</taxon>
        <taxon>Flavobacteriia</taxon>
        <taxon>Flavobacteriales</taxon>
        <taxon>Flavobacteriaceae</taxon>
        <taxon>Tenacibaculum</taxon>
    </lineage>
</organism>
<dbReference type="Pfam" id="PF13616">
    <property type="entry name" value="Rotamase_3"/>
    <property type="match status" value="1"/>
</dbReference>
<evidence type="ECO:0000313" key="3">
    <source>
        <dbReference type="EMBL" id="RKF03452.1"/>
    </source>
</evidence>
<evidence type="ECO:0000259" key="2">
    <source>
        <dbReference type="PROSITE" id="PS50198"/>
    </source>
</evidence>
<dbReference type="Pfam" id="PF00639">
    <property type="entry name" value="Rotamase"/>
    <property type="match status" value="1"/>
</dbReference>
<keyword evidence="4" id="KW-1185">Reference proteome</keyword>
<feature type="domain" description="PpiC" evidence="2">
    <location>
        <begin position="226"/>
        <end position="321"/>
    </location>
</feature>
<accession>A0A420E031</accession>